<evidence type="ECO:0000313" key="2">
    <source>
        <dbReference type="EMBL" id="PVD23352.1"/>
    </source>
</evidence>
<dbReference type="Proteomes" id="UP000245119">
    <property type="component" value="Linkage Group LG10"/>
</dbReference>
<dbReference type="AlphaFoldDB" id="A0A2T7NQC4"/>
<dbReference type="Pfam" id="PF13905">
    <property type="entry name" value="Thioredoxin_8"/>
    <property type="match status" value="1"/>
</dbReference>
<proteinExistence type="predicted"/>
<protein>
    <recommendedName>
        <fullName evidence="1">Thioredoxin-like fold domain-containing protein</fullName>
    </recommendedName>
</protein>
<gene>
    <name evidence="2" type="ORF">C0Q70_16620</name>
</gene>
<comment type="caution">
    <text evidence="2">The sequence shown here is derived from an EMBL/GenBank/DDBJ whole genome shotgun (WGS) entry which is preliminary data.</text>
</comment>
<dbReference type="InterPro" id="IPR012336">
    <property type="entry name" value="Thioredoxin-like_fold"/>
</dbReference>
<dbReference type="OrthoDB" id="409136at2759"/>
<feature type="domain" description="Thioredoxin-like fold" evidence="1">
    <location>
        <begin position="3"/>
        <end position="46"/>
    </location>
</feature>
<dbReference type="Gene3D" id="3.40.30.10">
    <property type="entry name" value="Glutaredoxin"/>
    <property type="match status" value="1"/>
</dbReference>
<dbReference type="InterPro" id="IPR029519">
    <property type="entry name" value="RdCVF2"/>
</dbReference>
<dbReference type="PANTHER" id="PTHR46762:SF1">
    <property type="entry name" value="NUCLEOREDOXIN-LIKE PROTEIN 2"/>
    <property type="match status" value="1"/>
</dbReference>
<dbReference type="GO" id="GO:0045494">
    <property type="term" value="P:photoreceptor cell maintenance"/>
    <property type="evidence" value="ECO:0007669"/>
    <property type="project" value="InterPro"/>
</dbReference>
<keyword evidence="3" id="KW-1185">Reference proteome</keyword>
<name>A0A2T7NQC4_POMCA</name>
<accession>A0A2T7NQC4</accession>
<organism evidence="2 3">
    <name type="scientific">Pomacea canaliculata</name>
    <name type="common">Golden apple snail</name>
    <dbReference type="NCBI Taxonomy" id="400727"/>
    <lineage>
        <taxon>Eukaryota</taxon>
        <taxon>Metazoa</taxon>
        <taxon>Spiralia</taxon>
        <taxon>Lophotrochozoa</taxon>
        <taxon>Mollusca</taxon>
        <taxon>Gastropoda</taxon>
        <taxon>Caenogastropoda</taxon>
        <taxon>Architaenioglossa</taxon>
        <taxon>Ampullarioidea</taxon>
        <taxon>Ampullariidae</taxon>
        <taxon>Pomacea</taxon>
    </lineage>
</organism>
<dbReference type="PANTHER" id="PTHR46762">
    <property type="entry name" value="NUCLEOREDOXIN-LIKE PROTEIN 2"/>
    <property type="match status" value="1"/>
</dbReference>
<dbReference type="GO" id="GO:0007600">
    <property type="term" value="P:sensory perception"/>
    <property type="evidence" value="ECO:0007669"/>
    <property type="project" value="InterPro"/>
</dbReference>
<evidence type="ECO:0000259" key="1">
    <source>
        <dbReference type="Pfam" id="PF13905"/>
    </source>
</evidence>
<sequence length="92" mass="10737">MMEYYKEKHGNWLAAKYDDPLKQGFLEKYKISIIPKLIIIRPDGEVISNKGRKDIQDKGLIAFRSWQSAMLAAVKKLDQQQQLSNEAEEEMH</sequence>
<evidence type="ECO:0000313" key="3">
    <source>
        <dbReference type="Proteomes" id="UP000245119"/>
    </source>
</evidence>
<reference evidence="2 3" key="1">
    <citation type="submission" date="2018-04" db="EMBL/GenBank/DDBJ databases">
        <title>The genome of golden apple snail Pomacea canaliculata provides insight into stress tolerance and invasive adaptation.</title>
        <authorList>
            <person name="Liu C."/>
            <person name="Liu B."/>
            <person name="Ren Y."/>
            <person name="Zhang Y."/>
            <person name="Wang H."/>
            <person name="Li S."/>
            <person name="Jiang F."/>
            <person name="Yin L."/>
            <person name="Zhang G."/>
            <person name="Qian W."/>
            <person name="Fan W."/>
        </authorList>
    </citation>
    <scope>NUCLEOTIDE SEQUENCE [LARGE SCALE GENOMIC DNA]</scope>
    <source>
        <strain evidence="2">SZHN2017</strain>
        <tissue evidence="2">Muscle</tissue>
    </source>
</reference>
<dbReference type="EMBL" id="PZQS01000010">
    <property type="protein sequence ID" value="PVD23352.1"/>
    <property type="molecule type" value="Genomic_DNA"/>
</dbReference>